<keyword evidence="13" id="KW-1185">Reference proteome</keyword>
<keyword evidence="7 11" id="KW-0249">Electron transport</keyword>
<dbReference type="GO" id="GO:0006122">
    <property type="term" value="P:mitochondrial electron transport, ubiquinol to cytochrome c"/>
    <property type="evidence" value="ECO:0007669"/>
    <property type="project" value="UniProtKB-UniRule"/>
</dbReference>
<name>A0A090LE04_STRRB</name>
<evidence type="ECO:0000256" key="2">
    <source>
        <dbReference type="ARBA" id="ARBA00007856"/>
    </source>
</evidence>
<evidence type="ECO:0000256" key="6">
    <source>
        <dbReference type="ARBA" id="ARBA00022792"/>
    </source>
</evidence>
<evidence type="ECO:0000313" key="13">
    <source>
        <dbReference type="Proteomes" id="UP000035682"/>
    </source>
</evidence>
<dbReference type="SUPFAM" id="SSF81514">
    <property type="entry name" value="Subunit X (non-heme 7 kDa protein) of cytochrome bc1 complex (Ubiquinol-cytochrome c reductase)"/>
    <property type="match status" value="1"/>
</dbReference>
<dbReference type="FunFam" id="1.20.5.260:FF:000001">
    <property type="entry name" value="Cytochrome b-c1 complex subunit 9"/>
    <property type="match status" value="1"/>
</dbReference>
<dbReference type="GO" id="GO:0045275">
    <property type="term" value="C:respiratory chain complex III"/>
    <property type="evidence" value="ECO:0007669"/>
    <property type="project" value="UniProtKB-UniRule"/>
</dbReference>
<evidence type="ECO:0000256" key="11">
    <source>
        <dbReference type="RuleBase" id="RU368056"/>
    </source>
</evidence>
<keyword evidence="9 11" id="KW-0496">Mitochondrion</keyword>
<proteinExistence type="inferred from homology"/>
<keyword evidence="8 11" id="KW-1133">Transmembrane helix</keyword>
<keyword evidence="6 11" id="KW-0999">Mitochondrion inner membrane</keyword>
<dbReference type="eggNOG" id="ENOG502SW8I">
    <property type="taxonomic scope" value="Eukaryota"/>
</dbReference>
<reference evidence="14" key="2">
    <citation type="submission" date="2020-12" db="UniProtKB">
        <authorList>
            <consortium name="WormBaseParasite"/>
        </authorList>
    </citation>
    <scope>IDENTIFICATION</scope>
</reference>
<dbReference type="OrthoDB" id="44067at2759"/>
<evidence type="ECO:0000313" key="14">
    <source>
        <dbReference type="WBParaSite" id="SRAE_2000037100.1"/>
    </source>
</evidence>
<dbReference type="EMBL" id="LN609529">
    <property type="protein sequence ID" value="CEF65695.1"/>
    <property type="molecule type" value="Genomic_DNA"/>
</dbReference>
<dbReference type="WBParaSite" id="SRAE_2000037100.1">
    <property type="protein sequence ID" value="SRAE_2000037100.1"/>
    <property type="gene ID" value="WBGene00260565"/>
</dbReference>
<dbReference type="PANTHER" id="PTHR12980:SF0">
    <property type="entry name" value="CYTOCHROME B-C1 COMPLEX SUBUNIT 9"/>
    <property type="match status" value="1"/>
</dbReference>
<evidence type="ECO:0000256" key="3">
    <source>
        <dbReference type="ARBA" id="ARBA00022448"/>
    </source>
</evidence>
<protein>
    <recommendedName>
        <fullName evidence="11">Complex III subunit 9</fullName>
    </recommendedName>
</protein>
<dbReference type="OMA" id="KATDAYW"/>
<gene>
    <name evidence="12 14 15" type="ORF">SRAE_2000037100</name>
</gene>
<dbReference type="Pfam" id="PF05365">
    <property type="entry name" value="UCR_UQCRX_QCR9"/>
    <property type="match status" value="1"/>
</dbReference>
<dbReference type="GeneID" id="36378059"/>
<dbReference type="InterPro" id="IPR008027">
    <property type="entry name" value="QCR9"/>
</dbReference>
<evidence type="ECO:0000256" key="5">
    <source>
        <dbReference type="ARBA" id="ARBA00022692"/>
    </source>
</evidence>
<sequence>MSALPSIIYKTFTKRFSTILLGATGTVFVFDLVFNKATDAYWEKRNQGKLWKDVEPLVLARIAAEE</sequence>
<evidence type="ECO:0000313" key="15">
    <source>
        <dbReference type="WormBase" id="SRAE_2000037100"/>
    </source>
</evidence>
<evidence type="ECO:0000256" key="10">
    <source>
        <dbReference type="ARBA" id="ARBA00023136"/>
    </source>
</evidence>
<dbReference type="CTD" id="36378059"/>
<dbReference type="Gene3D" id="1.20.5.260">
    <property type="entry name" value="Cytochrome b-c1 complex subunit 9"/>
    <property type="match status" value="1"/>
</dbReference>
<dbReference type="WormBase" id="SRAE_2000037100">
    <property type="protein sequence ID" value="SRP01821"/>
    <property type="gene ID" value="WBGene00260565"/>
</dbReference>
<evidence type="ECO:0000313" key="12">
    <source>
        <dbReference type="EMBL" id="CEF65695.1"/>
    </source>
</evidence>
<comment type="function">
    <text evidence="11">Component of the ubiquinol-cytochrome c oxidoreductase, a multisubunit transmembrane complex that is part of the mitochondrial electron transport chain which drives oxidative phosphorylation. The complex plays an important role in the uptake of multiple carbon sources present in different host niches.</text>
</comment>
<dbReference type="PANTHER" id="PTHR12980">
    <property type="entry name" value="UBIQUINOL-CYTOCHROME C REDUCTASE COMPLEX, SUBUNIT X"/>
    <property type="match status" value="1"/>
</dbReference>
<evidence type="ECO:0000256" key="1">
    <source>
        <dbReference type="ARBA" id="ARBA00004434"/>
    </source>
</evidence>
<dbReference type="GO" id="GO:0005743">
    <property type="term" value="C:mitochondrial inner membrane"/>
    <property type="evidence" value="ECO:0007669"/>
    <property type="project" value="UniProtKB-SubCell"/>
</dbReference>
<evidence type="ECO:0000256" key="8">
    <source>
        <dbReference type="ARBA" id="ARBA00022989"/>
    </source>
</evidence>
<keyword evidence="10 11" id="KW-0472">Membrane</keyword>
<evidence type="ECO:0000256" key="7">
    <source>
        <dbReference type="ARBA" id="ARBA00022982"/>
    </source>
</evidence>
<dbReference type="InterPro" id="IPR036656">
    <property type="entry name" value="QCR9_sf"/>
</dbReference>
<comment type="similarity">
    <text evidence="2 11">Belongs to the UQCR10/QCR9 family.</text>
</comment>
<comment type="subcellular location">
    <subcellularLocation>
        <location evidence="1 11">Mitochondrion inner membrane</location>
        <topology evidence="1 11">Single-pass membrane protein</topology>
    </subcellularLocation>
</comment>
<organism evidence="12">
    <name type="scientific">Strongyloides ratti</name>
    <name type="common">Parasitic roundworm</name>
    <dbReference type="NCBI Taxonomy" id="34506"/>
    <lineage>
        <taxon>Eukaryota</taxon>
        <taxon>Metazoa</taxon>
        <taxon>Ecdysozoa</taxon>
        <taxon>Nematoda</taxon>
        <taxon>Chromadorea</taxon>
        <taxon>Rhabditida</taxon>
        <taxon>Tylenchina</taxon>
        <taxon>Panagrolaimomorpha</taxon>
        <taxon>Strongyloidoidea</taxon>
        <taxon>Strongyloididae</taxon>
        <taxon>Strongyloides</taxon>
    </lineage>
</organism>
<reference evidence="12 13" key="1">
    <citation type="submission" date="2014-09" db="EMBL/GenBank/DDBJ databases">
        <authorList>
            <person name="Martin A.A."/>
        </authorList>
    </citation>
    <scope>NUCLEOTIDE SEQUENCE</scope>
    <source>
        <strain evidence="13">ED321</strain>
        <strain evidence="12">ED321 Heterogonic</strain>
    </source>
</reference>
<accession>A0A090LE04</accession>
<keyword evidence="5 11" id="KW-0812">Transmembrane</keyword>
<dbReference type="RefSeq" id="XP_024504895.1">
    <property type="nucleotide sequence ID" value="XM_024651193.1"/>
</dbReference>
<dbReference type="AlphaFoldDB" id="A0A090LE04"/>
<keyword evidence="4 11" id="KW-0679">Respiratory chain</keyword>
<dbReference type="Proteomes" id="UP000035682">
    <property type="component" value="Unplaced"/>
</dbReference>
<feature type="transmembrane region" description="Helical" evidence="11">
    <location>
        <begin position="16"/>
        <end position="34"/>
    </location>
</feature>
<evidence type="ECO:0000256" key="4">
    <source>
        <dbReference type="ARBA" id="ARBA00022660"/>
    </source>
</evidence>
<dbReference type="STRING" id="34506.A0A090LE04"/>
<comment type="subunit">
    <text evidence="11">Component of the ubiquinol-cytochrome c oxidoreductase (cytochrome b-c1 complex, complex III, CIII), a multisubunit enzyme composed of 3 respiratory subunits cytochrome b, cytochrome c1 and Rieske protein, 2 core protein subunits, and additional low-molecular weight protein subunits.</text>
</comment>
<keyword evidence="3 11" id="KW-0813">Transport</keyword>
<evidence type="ECO:0000256" key="9">
    <source>
        <dbReference type="ARBA" id="ARBA00023128"/>
    </source>
</evidence>